<keyword evidence="2" id="KW-0719">Serine esterase</keyword>
<accession>U4TXS8</accession>
<protein>
    <recommendedName>
        <fullName evidence="9">tRNA (guanine(10)-N(2))-methyltransferase TRMT11</fullName>
    </recommendedName>
    <alternativeName>
        <fullName evidence="10">tRNA methyltransferase 11 homolog</fullName>
    </alternativeName>
</protein>
<dbReference type="GO" id="GO:0052689">
    <property type="term" value="F:carboxylic ester hydrolase activity"/>
    <property type="evidence" value="ECO:0007669"/>
    <property type="project" value="UniProtKB-KW"/>
</dbReference>
<dbReference type="InterPro" id="IPR029063">
    <property type="entry name" value="SAM-dependent_MTases_sf"/>
</dbReference>
<dbReference type="Pfam" id="PF00135">
    <property type="entry name" value="COesterase"/>
    <property type="match status" value="1"/>
</dbReference>
<evidence type="ECO:0000256" key="10">
    <source>
        <dbReference type="ARBA" id="ARBA00075308"/>
    </source>
</evidence>
<dbReference type="InterPro" id="IPR000241">
    <property type="entry name" value="RlmKL-like_Mtase"/>
</dbReference>
<dbReference type="GO" id="GO:0032259">
    <property type="term" value="P:methylation"/>
    <property type="evidence" value="ECO:0007669"/>
    <property type="project" value="InterPro"/>
</dbReference>
<dbReference type="GO" id="GO:0043527">
    <property type="term" value="C:tRNA methyltransferase complex"/>
    <property type="evidence" value="ECO:0007669"/>
    <property type="project" value="UniProtKB-ARBA"/>
</dbReference>
<dbReference type="PANTHER" id="PTHR11559">
    <property type="entry name" value="CARBOXYLESTERASE"/>
    <property type="match status" value="1"/>
</dbReference>
<dbReference type="PROSITE" id="PS00122">
    <property type="entry name" value="CARBOXYLESTERASE_B_1"/>
    <property type="match status" value="1"/>
</dbReference>
<evidence type="ECO:0000256" key="2">
    <source>
        <dbReference type="ARBA" id="ARBA00022487"/>
    </source>
</evidence>
<evidence type="ECO:0000256" key="6">
    <source>
        <dbReference type="ARBA" id="ARBA00050985"/>
    </source>
</evidence>
<gene>
    <name evidence="13" type="ORF">D910_03802</name>
</gene>
<keyword evidence="5" id="KW-0325">Glycoprotein</keyword>
<dbReference type="Pfam" id="PF01170">
    <property type="entry name" value="UPF0020"/>
    <property type="match status" value="1"/>
</dbReference>
<comment type="catalytic activity">
    <reaction evidence="6">
        <text>guanosine(10) in tRNA + S-adenosyl-L-methionine = N(2)-methylguanosine(10) in tRNA + S-adenosyl-L-homocysteine + H(+)</text>
        <dbReference type="Rhea" id="RHEA:43128"/>
        <dbReference type="Rhea" id="RHEA-COMP:10355"/>
        <dbReference type="Rhea" id="RHEA-COMP:10357"/>
        <dbReference type="ChEBI" id="CHEBI:15378"/>
        <dbReference type="ChEBI" id="CHEBI:57856"/>
        <dbReference type="ChEBI" id="CHEBI:59789"/>
        <dbReference type="ChEBI" id="CHEBI:74269"/>
        <dbReference type="ChEBI" id="CHEBI:74481"/>
        <dbReference type="EC" id="2.1.1.214"/>
    </reaction>
    <physiologicalReaction direction="left-to-right" evidence="6">
        <dbReference type="Rhea" id="RHEA:43129"/>
    </physiologicalReaction>
</comment>
<dbReference type="Gene3D" id="3.40.50.150">
    <property type="entry name" value="Vaccinia Virus protein VP39"/>
    <property type="match status" value="1"/>
</dbReference>
<comment type="function">
    <text evidence="7">Catalytic subunit of the TRMT11-TRM112 methyltransferase complex, that specifically mediates the S-adenosyl-L-methionine-dependent N(2)-methylation of guanosine nucleotide at position 10 (m2G10) in tRNAs. This is one of the major tRNA (guanine-N(2))-methyltransferases.</text>
</comment>
<evidence type="ECO:0000256" key="9">
    <source>
        <dbReference type="ARBA" id="ARBA00067484"/>
    </source>
</evidence>
<dbReference type="SUPFAM" id="SSF53474">
    <property type="entry name" value="alpha/beta-Hydrolases"/>
    <property type="match status" value="1"/>
</dbReference>
<sequence>MAASVPNFEQNTLQNNFAGIDKPAVELDENFQVEAFSKNYHLQTEATGYLKFRPAGDILVTTPKGTVRGRSLLSPANRTFYGFTGIPFAKPPVGELRFQAPVEADPWEEIIDAIADPDKCFQVNSDSDTENENCLYVNVFTPQLELADSITKLPVVLGIYGGSFRSGSAGYGRGGPDWFIERDIVVVNFNYRVGPFGFLSTGDTVIPGNAGLKDQQLALQWTYENIELFGGNKSHITLQGQSAGGASVTYQLLNQKSAGMVKHALVESGSALCPWAWTRDNLPYTIRLAKTVNDGVALTNTSTAFLLEFLQSATARQVDAASAALYSSGIPLPTLEPEHEGAFITQPMYELVEAGDVVKVPLFIGINSEEYIGKAANIPSLQVEAQGYDQKPLSIVPWQFDEESEENRLAIANLIKGAYVGEDTFAQKLGSTVSYDSDSVFTKSIIRFAELYAKYSPVYFYQFSYKGEMGIYQYSIEGADNVAHGEESHYLSITKAGSFDNTKYDNFPASDVITHWRLIELWSNFYKYGNPTPEPVELLSNLIWPVVSEDNFVYLNINETLELKDTPKSPRYNAWRSAFNNYGQRPFIAFDYLPIRGPVKLKGPDVGLQYIEFYGTRAVKIPTTPYEVFFGRNVASGLRQLLKKLSLKTRKFIGNTSMDPQLSLLMANQAQVNSGSIILGPFVGYGSLLVAVAEFGVYVFESDIDYLMLHGKTKPTRIKQQKRAKDESIKANIKQYNLSHKYIDVLINDFSLSFWRDSMEFDAIITDPPYGIREATERVGTEKQNYIVSDEHLPTHVPAKIEYGIPSIYRDLLIFASKHLRLEGRLGRLYGKMPAQASLLDSDRQFRTAAQQSDLKKTADVQKSETFLCGRAQHKGCEHSGLQGQILCGSGRVQKGEAPKGSCSSKVFYLLYGRA</sequence>
<dbReference type="ESTHER" id="denpd-j3jw22">
    <property type="family name" value="Carb_B_Arthropoda"/>
</dbReference>
<feature type="domain" description="Ribosomal RNA large subunit methyltransferase K/L-like methyltransferase" evidence="12">
    <location>
        <begin position="649"/>
        <end position="778"/>
    </location>
</feature>
<dbReference type="InterPro" id="IPR002052">
    <property type="entry name" value="DNA_methylase_N6_adenine_CS"/>
</dbReference>
<dbReference type="STRING" id="77166.U4TXS8"/>
<keyword evidence="3" id="KW-0378">Hydrolase</keyword>
<evidence type="ECO:0000256" key="7">
    <source>
        <dbReference type="ARBA" id="ARBA00056270"/>
    </source>
</evidence>
<organism evidence="13 14">
    <name type="scientific">Dendroctonus ponderosae</name>
    <name type="common">Mountain pine beetle</name>
    <dbReference type="NCBI Taxonomy" id="77166"/>
    <lineage>
        <taxon>Eukaryota</taxon>
        <taxon>Metazoa</taxon>
        <taxon>Ecdysozoa</taxon>
        <taxon>Arthropoda</taxon>
        <taxon>Hexapoda</taxon>
        <taxon>Insecta</taxon>
        <taxon>Pterygota</taxon>
        <taxon>Neoptera</taxon>
        <taxon>Endopterygota</taxon>
        <taxon>Coleoptera</taxon>
        <taxon>Polyphaga</taxon>
        <taxon>Cucujiformia</taxon>
        <taxon>Curculionidae</taxon>
        <taxon>Scolytinae</taxon>
        <taxon>Dendroctonus</taxon>
    </lineage>
</organism>
<name>U4TXS8_DENPD</name>
<evidence type="ECO:0000256" key="8">
    <source>
        <dbReference type="ARBA" id="ARBA00065434"/>
    </source>
</evidence>
<reference evidence="13 14" key="1">
    <citation type="journal article" date="2013" name="Genome Biol.">
        <title>Draft genome of the mountain pine beetle, Dendroctonus ponderosae Hopkins, a major forest pest.</title>
        <authorList>
            <person name="Keeling C.I."/>
            <person name="Yuen M.M."/>
            <person name="Liao N.Y."/>
            <person name="Docking T.R."/>
            <person name="Chan S.K."/>
            <person name="Taylor G.A."/>
            <person name="Palmquist D.L."/>
            <person name="Jackman S.D."/>
            <person name="Nguyen A."/>
            <person name="Li M."/>
            <person name="Henderson H."/>
            <person name="Janes J.K."/>
            <person name="Zhao Y."/>
            <person name="Pandoh P."/>
            <person name="Moore R."/>
            <person name="Sperling F.A."/>
            <person name="Huber D.P."/>
            <person name="Birol I."/>
            <person name="Jones S.J."/>
            <person name="Bohlmann J."/>
        </authorList>
    </citation>
    <scope>NUCLEOTIDE SEQUENCE</scope>
</reference>
<dbReference type="InterPro" id="IPR029058">
    <property type="entry name" value="AB_hydrolase_fold"/>
</dbReference>
<dbReference type="InterPro" id="IPR002018">
    <property type="entry name" value="CarbesteraseB"/>
</dbReference>
<dbReference type="GO" id="GO:0160102">
    <property type="term" value="F:tRNA (guanine(10)-N2)-methyltransferase activity"/>
    <property type="evidence" value="ECO:0007669"/>
    <property type="project" value="UniProtKB-EC"/>
</dbReference>
<comment type="similarity">
    <text evidence="1">Belongs to the type-B carboxylesterase/lipase family.</text>
</comment>
<evidence type="ECO:0000256" key="5">
    <source>
        <dbReference type="ARBA" id="ARBA00023180"/>
    </source>
</evidence>
<dbReference type="SUPFAM" id="SSF53335">
    <property type="entry name" value="S-adenosyl-L-methionine-dependent methyltransferases"/>
    <property type="match status" value="1"/>
</dbReference>
<dbReference type="OrthoDB" id="19653at2759"/>
<dbReference type="InterPro" id="IPR050309">
    <property type="entry name" value="Type-B_Carboxylest/Lipase"/>
</dbReference>
<keyword evidence="4" id="KW-1015">Disulfide bond</keyword>
<evidence type="ECO:0000259" key="11">
    <source>
        <dbReference type="Pfam" id="PF00135"/>
    </source>
</evidence>
<proteinExistence type="inferred from homology"/>
<dbReference type="PROSITE" id="PS00092">
    <property type="entry name" value="N6_MTASE"/>
    <property type="match status" value="1"/>
</dbReference>
<evidence type="ECO:0000256" key="1">
    <source>
        <dbReference type="ARBA" id="ARBA00005964"/>
    </source>
</evidence>
<evidence type="ECO:0000313" key="13">
    <source>
        <dbReference type="EMBL" id="ERL86394.1"/>
    </source>
</evidence>
<evidence type="ECO:0000256" key="3">
    <source>
        <dbReference type="ARBA" id="ARBA00022801"/>
    </source>
</evidence>
<evidence type="ECO:0000313" key="14">
    <source>
        <dbReference type="Proteomes" id="UP000030742"/>
    </source>
</evidence>
<dbReference type="Gene3D" id="3.40.50.1820">
    <property type="entry name" value="alpha/beta hydrolase"/>
    <property type="match status" value="1"/>
</dbReference>
<dbReference type="Proteomes" id="UP000030742">
    <property type="component" value="Unassembled WGS sequence"/>
</dbReference>
<dbReference type="EMBL" id="KB631815">
    <property type="protein sequence ID" value="ERL86394.1"/>
    <property type="molecule type" value="Genomic_DNA"/>
</dbReference>
<dbReference type="GO" id="GO:0003676">
    <property type="term" value="F:nucleic acid binding"/>
    <property type="evidence" value="ECO:0007669"/>
    <property type="project" value="InterPro"/>
</dbReference>
<feature type="domain" description="Carboxylesterase type B" evidence="11">
    <location>
        <begin position="59"/>
        <end position="575"/>
    </location>
</feature>
<comment type="subunit">
    <text evidence="8">Part of the heterodimeric TRMT11-TRM112 methyltransferase complex; this complex forms an active tRNA methyltransferase, where TRMT112 acts as an activator of the catalytic subunit TRMT11.</text>
</comment>
<dbReference type="AlphaFoldDB" id="U4TXS8"/>
<evidence type="ECO:0000256" key="4">
    <source>
        <dbReference type="ARBA" id="ARBA00023157"/>
    </source>
</evidence>
<evidence type="ECO:0000259" key="12">
    <source>
        <dbReference type="Pfam" id="PF01170"/>
    </source>
</evidence>
<dbReference type="InterPro" id="IPR019826">
    <property type="entry name" value="Carboxylesterase_B_AS"/>
</dbReference>